<dbReference type="SMART" id="SM01180">
    <property type="entry name" value="DWNN"/>
    <property type="match status" value="1"/>
</dbReference>
<feature type="compositionally biased region" description="Gly residues" evidence="6">
    <location>
        <begin position="182"/>
        <end position="196"/>
    </location>
</feature>
<evidence type="ECO:0000256" key="2">
    <source>
        <dbReference type="ARBA" id="ARBA00022723"/>
    </source>
</evidence>
<dbReference type="PANTHER" id="PTHR15439">
    <property type="entry name" value="RETINOBLASTOMA-BINDING PROTEIN 6"/>
    <property type="match status" value="1"/>
</dbReference>
<feature type="region of interest" description="Disordered" evidence="6">
    <location>
        <begin position="136"/>
        <end position="160"/>
    </location>
</feature>
<dbReference type="InterPro" id="IPR036875">
    <property type="entry name" value="Znf_CCHC_sf"/>
</dbReference>
<evidence type="ECO:0000313" key="8">
    <source>
        <dbReference type="EMBL" id="KAG6382740.1"/>
    </source>
</evidence>
<feature type="compositionally biased region" description="Basic and acidic residues" evidence="6">
    <location>
        <begin position="672"/>
        <end position="682"/>
    </location>
</feature>
<feature type="compositionally biased region" description="Basic and acidic residues" evidence="6">
    <location>
        <begin position="575"/>
        <end position="588"/>
    </location>
</feature>
<evidence type="ECO:0000256" key="6">
    <source>
        <dbReference type="SAM" id="MobiDB-lite"/>
    </source>
</evidence>
<dbReference type="InterPro" id="IPR013083">
    <property type="entry name" value="Znf_RING/FYVE/PHD"/>
</dbReference>
<dbReference type="GO" id="GO:0008270">
    <property type="term" value="F:zinc ion binding"/>
    <property type="evidence" value="ECO:0007669"/>
    <property type="project" value="UniProtKB-KW"/>
</dbReference>
<dbReference type="Gene3D" id="4.10.60.10">
    <property type="entry name" value="Zinc finger, CCHC-type"/>
    <property type="match status" value="1"/>
</dbReference>
<comment type="caution">
    <text evidence="8">The sequence shown here is derived from an EMBL/GenBank/DDBJ whole genome shotgun (WGS) entry which is preliminary data.</text>
</comment>
<feature type="compositionally biased region" description="Polar residues" evidence="6">
    <location>
        <begin position="640"/>
        <end position="652"/>
    </location>
</feature>
<accession>A0A8X8VUR4</accession>
<sequence>MAVYYKFKSAKDYDSVPMDGHFISVGHLKEKIFELKHLGGTDFDLIVTNAQTNEEYLDEGMLIPKNTSVLIRRVPGRPRKLIVTAPVSEQEELNVNHNSEDVQAVKDSFAVADQSYVKYGEDLEWDEFGNDLYAMPESTPVPSSIPVQDATPVSKEDEESKIKALIDTPALDWQRQPSDGFNGRGFARGGRTPGRGGFEKKTPPQGYICHRCKVPGHFIQHCPTNGDPNFDIRRVKPATGIPKSMLVATPDGSYAMASGLAATLKPNEAAFEKEIEGMPSTRPIGDLPRELRCPLCQEVMKDAVLTSKCCLKSFCDKCIRDYIISRSMCECGATSILADDLLPNKTTWSQEIHKPRFHPPRSLLPQKDSKCPHHHLLILECPAAPETQWRAGPDLVPENYMMNMGPSAFNPGWNGMHPGFDGFMMYGGGPMPYGGYGVNPMDVQFGDFLPYDPYAGHGGILPYGPQRDLSELVGYNAPPPIMSRKEFEACKSDLTRKREMERRDEREFTKDREYGREGSSTVNVSSRSKSRLTPPPSAAGHHLPTRRDPELLRPSSKKRSDYENEDHHHHHHQRRHEEETNREEPHRDRDHHRHLHRSQSPSEAAASAADKKHKASVFSRISFPAGGESSTKKRKLSSADAGSSSHRTSNGQQEEHKAATGSRKGSSAVVPVDHDSSDDERHFKRRPSRYTSSPPPAASVEEEHRHSRGSRDRDRRVCNSSKRR</sequence>
<dbReference type="GO" id="GO:0006397">
    <property type="term" value="P:mRNA processing"/>
    <property type="evidence" value="ECO:0007669"/>
    <property type="project" value="InterPro"/>
</dbReference>
<dbReference type="SUPFAM" id="SSF57850">
    <property type="entry name" value="RING/U-box"/>
    <property type="match status" value="1"/>
</dbReference>
<evidence type="ECO:0000256" key="3">
    <source>
        <dbReference type="ARBA" id="ARBA00022771"/>
    </source>
</evidence>
<feature type="region of interest" description="Disordered" evidence="6">
    <location>
        <begin position="173"/>
        <end position="202"/>
    </location>
</feature>
<proteinExistence type="predicted"/>
<comment type="subcellular location">
    <subcellularLocation>
        <location evidence="1">Nucleus</location>
    </subcellularLocation>
</comment>
<dbReference type="PROSITE" id="PS51282">
    <property type="entry name" value="DWNN"/>
    <property type="match status" value="1"/>
</dbReference>
<dbReference type="GO" id="GO:0005634">
    <property type="term" value="C:nucleus"/>
    <property type="evidence" value="ECO:0007669"/>
    <property type="project" value="UniProtKB-SubCell"/>
</dbReference>
<dbReference type="AlphaFoldDB" id="A0A8X8VUR4"/>
<reference evidence="8" key="1">
    <citation type="submission" date="2018-01" db="EMBL/GenBank/DDBJ databases">
        <authorList>
            <person name="Mao J.F."/>
        </authorList>
    </citation>
    <scope>NUCLEOTIDE SEQUENCE</scope>
    <source>
        <strain evidence="8">Huo1</strain>
        <tissue evidence="8">Leaf</tissue>
    </source>
</reference>
<feature type="compositionally biased region" description="Basic and acidic residues" evidence="6">
    <location>
        <begin position="497"/>
        <end position="516"/>
    </location>
</feature>
<dbReference type="Gene3D" id="3.30.40.10">
    <property type="entry name" value="Zinc/RING finger domain, C3HC4 (zinc finger)"/>
    <property type="match status" value="1"/>
</dbReference>
<evidence type="ECO:0000256" key="4">
    <source>
        <dbReference type="ARBA" id="ARBA00022833"/>
    </source>
</evidence>
<evidence type="ECO:0000313" key="9">
    <source>
        <dbReference type="Proteomes" id="UP000298416"/>
    </source>
</evidence>
<feature type="region of interest" description="Disordered" evidence="6">
    <location>
        <begin position="497"/>
        <end position="724"/>
    </location>
</feature>
<keyword evidence="3" id="KW-0863">Zinc-finger</keyword>
<feature type="compositionally biased region" description="Basic and acidic residues" evidence="6">
    <location>
        <begin position="701"/>
        <end position="717"/>
    </location>
</feature>
<keyword evidence="2" id="KW-0479">Metal-binding</keyword>
<evidence type="ECO:0000256" key="5">
    <source>
        <dbReference type="ARBA" id="ARBA00023242"/>
    </source>
</evidence>
<name>A0A8X8VUR4_SALSN</name>
<feature type="domain" description="DWNN" evidence="7">
    <location>
        <begin position="3"/>
        <end position="75"/>
    </location>
</feature>
<dbReference type="GO" id="GO:0003676">
    <property type="term" value="F:nucleic acid binding"/>
    <property type="evidence" value="ECO:0007669"/>
    <property type="project" value="InterPro"/>
</dbReference>
<feature type="compositionally biased region" description="Basic and acidic residues" evidence="6">
    <location>
        <begin position="558"/>
        <end position="567"/>
    </location>
</feature>
<dbReference type="GO" id="GO:0061630">
    <property type="term" value="F:ubiquitin protein ligase activity"/>
    <property type="evidence" value="ECO:0007669"/>
    <property type="project" value="InterPro"/>
</dbReference>
<reference evidence="8" key="2">
    <citation type="submission" date="2020-08" db="EMBL/GenBank/DDBJ databases">
        <title>Plant Genome Project.</title>
        <authorList>
            <person name="Zhang R.-G."/>
        </authorList>
    </citation>
    <scope>NUCLEOTIDE SEQUENCE</scope>
    <source>
        <strain evidence="8">Huo1</strain>
        <tissue evidence="8">Leaf</tissue>
    </source>
</reference>
<gene>
    <name evidence="8" type="ORF">SASPL_157550</name>
</gene>
<dbReference type="InterPro" id="IPR025829">
    <property type="entry name" value="Zn_knuckle_CX2CX3GHX4C"/>
</dbReference>
<evidence type="ECO:0000259" key="7">
    <source>
        <dbReference type="PROSITE" id="PS51282"/>
    </source>
</evidence>
<feature type="compositionally biased region" description="Low complexity" evidence="6">
    <location>
        <begin position="598"/>
        <end position="608"/>
    </location>
</feature>
<organism evidence="8">
    <name type="scientific">Salvia splendens</name>
    <name type="common">Scarlet sage</name>
    <dbReference type="NCBI Taxonomy" id="180675"/>
    <lineage>
        <taxon>Eukaryota</taxon>
        <taxon>Viridiplantae</taxon>
        <taxon>Streptophyta</taxon>
        <taxon>Embryophyta</taxon>
        <taxon>Tracheophyta</taxon>
        <taxon>Spermatophyta</taxon>
        <taxon>Magnoliopsida</taxon>
        <taxon>eudicotyledons</taxon>
        <taxon>Gunneridae</taxon>
        <taxon>Pentapetalae</taxon>
        <taxon>asterids</taxon>
        <taxon>lamiids</taxon>
        <taxon>Lamiales</taxon>
        <taxon>Lamiaceae</taxon>
        <taxon>Nepetoideae</taxon>
        <taxon>Mentheae</taxon>
        <taxon>Salviinae</taxon>
        <taxon>Salvia</taxon>
        <taxon>Salvia subgen. Calosphace</taxon>
        <taxon>core Calosphace</taxon>
    </lineage>
</organism>
<dbReference type="PANTHER" id="PTHR15439:SF0">
    <property type="entry name" value="CELL DIVISION CYCLE AND APOPTOSIS REGULATOR PROTEIN 1-RELATED"/>
    <property type="match status" value="1"/>
</dbReference>
<dbReference type="CDD" id="cd16620">
    <property type="entry name" value="vRING-HC-C4C4_RBBP6"/>
    <property type="match status" value="1"/>
</dbReference>
<dbReference type="GO" id="GO:0016567">
    <property type="term" value="P:protein ubiquitination"/>
    <property type="evidence" value="ECO:0007669"/>
    <property type="project" value="InterPro"/>
</dbReference>
<evidence type="ECO:0000256" key="1">
    <source>
        <dbReference type="ARBA" id="ARBA00004123"/>
    </source>
</evidence>
<protein>
    <recommendedName>
        <fullName evidence="7">DWNN domain-containing protein</fullName>
    </recommendedName>
</protein>
<dbReference type="Pfam" id="PF08783">
    <property type="entry name" value="DWNN"/>
    <property type="match status" value="1"/>
</dbReference>
<dbReference type="EMBL" id="PNBA02000936">
    <property type="protein sequence ID" value="KAG6382740.1"/>
    <property type="molecule type" value="Genomic_DNA"/>
</dbReference>
<dbReference type="GO" id="GO:0006511">
    <property type="term" value="P:ubiquitin-dependent protein catabolic process"/>
    <property type="evidence" value="ECO:0007669"/>
    <property type="project" value="TreeGrafter"/>
</dbReference>
<dbReference type="InterPro" id="IPR014891">
    <property type="entry name" value="DWNN_domain"/>
</dbReference>
<dbReference type="Gene3D" id="3.10.20.90">
    <property type="entry name" value="Phosphatidylinositol 3-kinase Catalytic Subunit, Chain A, domain 1"/>
    <property type="match status" value="1"/>
</dbReference>
<keyword evidence="9" id="KW-1185">Reference proteome</keyword>
<dbReference type="Pfam" id="PF13696">
    <property type="entry name" value="zf-CCHC_2"/>
    <property type="match status" value="1"/>
</dbReference>
<dbReference type="InterPro" id="IPR033489">
    <property type="entry name" value="RBBP6"/>
</dbReference>
<keyword evidence="5" id="KW-0539">Nucleus</keyword>
<keyword evidence="4" id="KW-0862">Zinc</keyword>
<dbReference type="Proteomes" id="UP000298416">
    <property type="component" value="Unassembled WGS sequence"/>
</dbReference>
<dbReference type="SUPFAM" id="SSF57756">
    <property type="entry name" value="Retrovirus zinc finger-like domains"/>
    <property type="match status" value="1"/>
</dbReference>